<name>A0ABY2B9C7_9ACTN</name>
<dbReference type="SUPFAM" id="SSF51430">
    <property type="entry name" value="NAD(P)-linked oxidoreductase"/>
    <property type="match status" value="1"/>
</dbReference>
<comment type="similarity">
    <text evidence="1">Belongs to the aldo/keto reductase family.</text>
</comment>
<dbReference type="InterPro" id="IPR036812">
    <property type="entry name" value="NAD(P)_OxRdtase_dom_sf"/>
</dbReference>
<dbReference type="Pfam" id="PF00248">
    <property type="entry name" value="Aldo_ket_red"/>
    <property type="match status" value="1"/>
</dbReference>
<dbReference type="PANTHER" id="PTHR43827:SF3">
    <property type="entry name" value="NADP-DEPENDENT OXIDOREDUCTASE DOMAIN-CONTAINING PROTEIN"/>
    <property type="match status" value="1"/>
</dbReference>
<accession>A0ABY2B9C7</accession>
<comment type="caution">
    <text evidence="6">The sequence shown here is derived from an EMBL/GenBank/DDBJ whole genome shotgun (WGS) entry which is preliminary data.</text>
</comment>
<evidence type="ECO:0000313" key="6">
    <source>
        <dbReference type="EMBL" id="TCO08969.1"/>
    </source>
</evidence>
<keyword evidence="2" id="KW-0521">NADP</keyword>
<dbReference type="EMBL" id="SLWM01000042">
    <property type="protein sequence ID" value="TCO08969.1"/>
    <property type="molecule type" value="Genomic_DNA"/>
</dbReference>
<feature type="region of interest" description="Disordered" evidence="4">
    <location>
        <begin position="58"/>
        <end position="95"/>
    </location>
</feature>
<dbReference type="Proteomes" id="UP000295818">
    <property type="component" value="Unassembled WGS sequence"/>
</dbReference>
<evidence type="ECO:0000256" key="4">
    <source>
        <dbReference type="SAM" id="MobiDB-lite"/>
    </source>
</evidence>
<dbReference type="PROSITE" id="PS00063">
    <property type="entry name" value="ALDOKETO_REDUCTASE_3"/>
    <property type="match status" value="1"/>
</dbReference>
<protein>
    <submittedName>
        <fullName evidence="6">Aldo/keto reductase family protein</fullName>
    </submittedName>
</protein>
<dbReference type="InterPro" id="IPR023210">
    <property type="entry name" value="NADP_OxRdtase_dom"/>
</dbReference>
<organism evidence="6 7">
    <name type="scientific">Kribbella orskensis</name>
    <dbReference type="NCBI Taxonomy" id="2512216"/>
    <lineage>
        <taxon>Bacteria</taxon>
        <taxon>Bacillati</taxon>
        <taxon>Actinomycetota</taxon>
        <taxon>Actinomycetes</taxon>
        <taxon>Propionibacteriales</taxon>
        <taxon>Kribbellaceae</taxon>
        <taxon>Kribbella</taxon>
    </lineage>
</organism>
<keyword evidence="3" id="KW-0560">Oxidoreductase</keyword>
<keyword evidence="7" id="KW-1185">Reference proteome</keyword>
<feature type="domain" description="NADP-dependent oxidoreductase" evidence="5">
    <location>
        <begin position="4"/>
        <end position="59"/>
    </location>
</feature>
<dbReference type="Gene3D" id="3.20.20.100">
    <property type="entry name" value="NADP-dependent oxidoreductase domain"/>
    <property type="match status" value="1"/>
</dbReference>
<evidence type="ECO:0000256" key="2">
    <source>
        <dbReference type="ARBA" id="ARBA00022857"/>
    </source>
</evidence>
<reference evidence="6 7" key="1">
    <citation type="journal article" date="2015" name="Stand. Genomic Sci.">
        <title>Genomic Encyclopedia of Bacterial and Archaeal Type Strains, Phase III: the genomes of soil and plant-associated and newly described type strains.</title>
        <authorList>
            <person name="Whitman W.B."/>
            <person name="Woyke T."/>
            <person name="Klenk H.P."/>
            <person name="Zhou Y."/>
            <person name="Lilburn T.G."/>
            <person name="Beck B.J."/>
            <person name="De Vos P."/>
            <person name="Vandamme P."/>
            <person name="Eisen J.A."/>
            <person name="Garrity G."/>
            <person name="Hugenholtz P."/>
            <person name="Kyrpides N.C."/>
        </authorList>
    </citation>
    <scope>NUCLEOTIDE SEQUENCE [LARGE SCALE GENOMIC DNA]</scope>
    <source>
        <strain evidence="6 7">VKM Ac-2538</strain>
    </source>
</reference>
<evidence type="ECO:0000313" key="7">
    <source>
        <dbReference type="Proteomes" id="UP000295818"/>
    </source>
</evidence>
<dbReference type="InterPro" id="IPR020471">
    <property type="entry name" value="AKR"/>
</dbReference>
<dbReference type="PANTHER" id="PTHR43827">
    <property type="entry name" value="2,5-DIKETO-D-GLUCONIC ACID REDUCTASE"/>
    <property type="match status" value="1"/>
</dbReference>
<dbReference type="RefSeq" id="WP_242001042.1">
    <property type="nucleotide sequence ID" value="NZ_SLWM01000042.1"/>
</dbReference>
<evidence type="ECO:0000256" key="1">
    <source>
        <dbReference type="ARBA" id="ARBA00007905"/>
    </source>
</evidence>
<proteinExistence type="inferred from homology"/>
<evidence type="ECO:0000259" key="5">
    <source>
        <dbReference type="Pfam" id="PF00248"/>
    </source>
</evidence>
<dbReference type="InterPro" id="IPR018170">
    <property type="entry name" value="Aldo/ket_reductase_CS"/>
</dbReference>
<gene>
    <name evidence="6" type="ORF">EV644_1421</name>
</gene>
<evidence type="ECO:0000256" key="3">
    <source>
        <dbReference type="ARBA" id="ARBA00023002"/>
    </source>
</evidence>
<sequence length="95" mass="9951">MTGADEHTKSPAQVMLRWHLQQGRSAIPKSTNPVRIAENFNVSDFELTEGQMANIDALDTGTRSGPDPDIPGSSESGVVRCSSIGPGAVGGEQDA</sequence>